<dbReference type="GO" id="GO:0019288">
    <property type="term" value="P:isopentenyl diphosphate biosynthetic process, methylerythritol 4-phosphate pathway"/>
    <property type="evidence" value="ECO:0007669"/>
    <property type="project" value="UniProtKB-UniPathway"/>
</dbReference>
<dbReference type="FunFam" id="3.90.550.10:FF:000003">
    <property type="entry name" value="2-C-methyl-D-erythritol 4-phosphate cytidylyltransferase"/>
    <property type="match status" value="1"/>
</dbReference>
<evidence type="ECO:0000256" key="2">
    <source>
        <dbReference type="ARBA" id="ARBA00009789"/>
    </source>
</evidence>
<protein>
    <recommendedName>
        <fullName evidence="7">2-C-methyl-D-erythritol 4-phosphate cytidylyltransferase, chloroplastic</fullName>
        <ecNumber evidence="3">2.7.7.60</ecNumber>
    </recommendedName>
</protein>
<evidence type="ECO:0000313" key="8">
    <source>
        <dbReference type="EMBL" id="CAE0054775.1"/>
    </source>
</evidence>
<dbReference type="Pfam" id="PF01128">
    <property type="entry name" value="IspD"/>
    <property type="match status" value="1"/>
</dbReference>
<dbReference type="PROSITE" id="PS01295">
    <property type="entry name" value="ISPD"/>
    <property type="match status" value="1"/>
</dbReference>
<dbReference type="InterPro" id="IPR018294">
    <property type="entry name" value="ISPD_synthase_CS"/>
</dbReference>
<evidence type="ECO:0000256" key="5">
    <source>
        <dbReference type="ARBA" id="ARBA00022695"/>
    </source>
</evidence>
<keyword evidence="5" id="KW-0548">Nucleotidyltransferase</keyword>
<reference evidence="8" key="1">
    <citation type="submission" date="2021-01" db="EMBL/GenBank/DDBJ databases">
        <authorList>
            <person name="Corre E."/>
            <person name="Pelletier E."/>
            <person name="Niang G."/>
            <person name="Scheremetjew M."/>
            <person name="Finn R."/>
            <person name="Kale V."/>
            <person name="Holt S."/>
            <person name="Cochrane G."/>
            <person name="Meng A."/>
            <person name="Brown T."/>
            <person name="Cohen L."/>
        </authorList>
    </citation>
    <scope>NUCLEOTIDE SEQUENCE</scope>
    <source>
        <strain evidence="8">CCMP 769</strain>
    </source>
</reference>
<dbReference type="InterPro" id="IPR001228">
    <property type="entry name" value="IspD"/>
</dbReference>
<organism evidence="8">
    <name type="scientific">Rhodosorus marinus</name>
    <dbReference type="NCBI Taxonomy" id="101924"/>
    <lineage>
        <taxon>Eukaryota</taxon>
        <taxon>Rhodophyta</taxon>
        <taxon>Stylonematophyceae</taxon>
        <taxon>Stylonematales</taxon>
        <taxon>Stylonemataceae</taxon>
        <taxon>Rhodosorus</taxon>
    </lineage>
</organism>
<dbReference type="SUPFAM" id="SSF53448">
    <property type="entry name" value="Nucleotide-diphospho-sugar transferases"/>
    <property type="match status" value="1"/>
</dbReference>
<keyword evidence="6" id="KW-0414">Isoprene biosynthesis</keyword>
<comment type="similarity">
    <text evidence="2">Belongs to the IspD/TarI cytidylyltransferase family. IspD subfamily.</text>
</comment>
<gene>
    <name evidence="8" type="ORF">RMAR00112_LOCUS22804</name>
</gene>
<dbReference type="EMBL" id="HBHW01029427">
    <property type="protein sequence ID" value="CAE0054775.1"/>
    <property type="molecule type" value="Transcribed_RNA"/>
</dbReference>
<proteinExistence type="inferred from homology"/>
<dbReference type="InterPro" id="IPR050088">
    <property type="entry name" value="IspD/TarI_cytidylyltransf_bact"/>
</dbReference>
<dbReference type="Gene3D" id="3.90.550.10">
    <property type="entry name" value="Spore Coat Polysaccharide Biosynthesis Protein SpsA, Chain A"/>
    <property type="match status" value="1"/>
</dbReference>
<dbReference type="PANTHER" id="PTHR32125:SF4">
    <property type="entry name" value="2-C-METHYL-D-ERYTHRITOL 4-PHOSPHATE CYTIDYLYLTRANSFERASE, CHLOROPLASTIC"/>
    <property type="match status" value="1"/>
</dbReference>
<dbReference type="GO" id="GO:0050518">
    <property type="term" value="F:2-C-methyl-D-erythritol 4-phosphate cytidylyltransferase activity"/>
    <property type="evidence" value="ECO:0007669"/>
    <property type="project" value="UniProtKB-EC"/>
</dbReference>
<evidence type="ECO:0000256" key="3">
    <source>
        <dbReference type="ARBA" id="ARBA00012526"/>
    </source>
</evidence>
<evidence type="ECO:0000256" key="7">
    <source>
        <dbReference type="ARBA" id="ARBA00069967"/>
    </source>
</evidence>
<dbReference type="AlphaFoldDB" id="A0A7S3EJ10"/>
<dbReference type="UniPathway" id="UPA00056">
    <property type="reaction ID" value="UER00093"/>
</dbReference>
<dbReference type="InterPro" id="IPR029044">
    <property type="entry name" value="Nucleotide-diphossugar_trans"/>
</dbReference>
<dbReference type="InterPro" id="IPR034683">
    <property type="entry name" value="IspD/TarI"/>
</dbReference>
<name>A0A7S3EJ10_9RHOD</name>
<evidence type="ECO:0000256" key="4">
    <source>
        <dbReference type="ARBA" id="ARBA00022679"/>
    </source>
</evidence>
<comment type="pathway">
    <text evidence="1">Isoprenoid biosynthesis; isopentenyl diphosphate biosynthesis via DXP pathway; isopentenyl diphosphate from 1-deoxy-D-xylulose 5-phosphate: step 2/6.</text>
</comment>
<dbReference type="PANTHER" id="PTHR32125">
    <property type="entry name" value="2-C-METHYL-D-ERYTHRITOL 4-PHOSPHATE CYTIDYLYLTRANSFERASE, CHLOROPLASTIC"/>
    <property type="match status" value="1"/>
</dbReference>
<evidence type="ECO:0000256" key="1">
    <source>
        <dbReference type="ARBA" id="ARBA00004787"/>
    </source>
</evidence>
<dbReference type="NCBIfam" id="TIGR00453">
    <property type="entry name" value="ispD"/>
    <property type="match status" value="1"/>
</dbReference>
<dbReference type="CDD" id="cd02516">
    <property type="entry name" value="CDP-ME_synthetase"/>
    <property type="match status" value="1"/>
</dbReference>
<keyword evidence="4" id="KW-0808">Transferase</keyword>
<dbReference type="HAMAP" id="MF_00108">
    <property type="entry name" value="IspD"/>
    <property type="match status" value="1"/>
</dbReference>
<evidence type="ECO:0000256" key="6">
    <source>
        <dbReference type="ARBA" id="ARBA00023229"/>
    </source>
</evidence>
<dbReference type="EC" id="2.7.7.60" evidence="3"/>
<sequence length="286" mass="31443">MAFVEGCWTHVGGSKVFPSLRNREVCRASLRSRKSCGRRGARLSMSSSDVIETGTVSRQVCAIVLAGGVGKRMKADVPKQFLVLDGQTILHRSLELFLSLPEVTEVVLVVDESYHEDYADLSGGDRQLHFASPGKERQDSVYNGLQKATVNDAGLICVHDAARPLVTPEEIRKVLNDAETHGAAVLGVPCKATVKESEDGSFVLRTIQRSRLWEVQTPQVVEKKVLTEGFDLVREQDLEVTDDVSIVEQLGKPVKLTMGEYTNIKITTPEDLPIAESILNARKSFP</sequence>
<accession>A0A7S3EJ10</accession>